<dbReference type="EMBL" id="FNQK01000006">
    <property type="protein sequence ID" value="SEA06401.1"/>
    <property type="molecule type" value="Genomic_DNA"/>
</dbReference>
<sequence>MKVLIVEDEKPSARRLQRMLEKMDIEVNTMLHSVEESIAWFKENSHPDLIFLDIQLSDGLSFEIFEAVSISSAIIFTTAYDEYALKAFKLNSIDYLLKPIDQDELEAAVNKYITRLPEKQHVTLDFNAIKQLLVNPIERSYKKRFSVKVGQHLKLIHSDDIECVYSENKGTYLYTSQGRNYLIDTSLEDLEFELEPHVFFRVNRKFYVNINAIKDMVSYTNSRLEIKLNTYNDYEIIVARERVKAFKNWLE</sequence>
<keyword evidence="1" id="KW-0597">Phosphoprotein</keyword>
<dbReference type="InterPro" id="IPR046947">
    <property type="entry name" value="LytR-like"/>
</dbReference>
<accession>A0A1H3Y5R7</accession>
<organism evidence="4 5">
    <name type="scientific">Bizionia paragorgiae</name>
    <dbReference type="NCBI Taxonomy" id="283786"/>
    <lineage>
        <taxon>Bacteria</taxon>
        <taxon>Pseudomonadati</taxon>
        <taxon>Bacteroidota</taxon>
        <taxon>Flavobacteriia</taxon>
        <taxon>Flavobacteriales</taxon>
        <taxon>Flavobacteriaceae</taxon>
        <taxon>Bizionia</taxon>
    </lineage>
</organism>
<dbReference type="SMART" id="SM00448">
    <property type="entry name" value="REC"/>
    <property type="match status" value="1"/>
</dbReference>
<dbReference type="PROSITE" id="PS50110">
    <property type="entry name" value="RESPONSE_REGULATORY"/>
    <property type="match status" value="1"/>
</dbReference>
<dbReference type="SUPFAM" id="SSF52172">
    <property type="entry name" value="CheY-like"/>
    <property type="match status" value="1"/>
</dbReference>
<dbReference type="Gene3D" id="3.40.50.2300">
    <property type="match status" value="1"/>
</dbReference>
<dbReference type="InterPro" id="IPR007492">
    <property type="entry name" value="LytTR_DNA-bd_dom"/>
</dbReference>
<proteinExistence type="predicted"/>
<dbReference type="PANTHER" id="PTHR37299">
    <property type="entry name" value="TRANSCRIPTIONAL REGULATOR-RELATED"/>
    <property type="match status" value="1"/>
</dbReference>
<name>A0A1H3Y5R7_BIZPA</name>
<dbReference type="PANTHER" id="PTHR37299:SF1">
    <property type="entry name" value="STAGE 0 SPORULATION PROTEIN A HOMOLOG"/>
    <property type="match status" value="1"/>
</dbReference>
<dbReference type="PROSITE" id="PS50930">
    <property type="entry name" value="HTH_LYTTR"/>
    <property type="match status" value="1"/>
</dbReference>
<dbReference type="STRING" id="283786.SAMN04487990_10644"/>
<dbReference type="GO" id="GO:0003677">
    <property type="term" value="F:DNA binding"/>
    <property type="evidence" value="ECO:0007669"/>
    <property type="project" value="InterPro"/>
</dbReference>
<feature type="modified residue" description="4-aspartylphosphate" evidence="1">
    <location>
        <position position="53"/>
    </location>
</feature>
<gene>
    <name evidence="4" type="ORF">SAMN04487990_10644</name>
</gene>
<feature type="domain" description="HTH LytTR-type" evidence="3">
    <location>
        <begin position="145"/>
        <end position="251"/>
    </location>
</feature>
<evidence type="ECO:0000259" key="2">
    <source>
        <dbReference type="PROSITE" id="PS50110"/>
    </source>
</evidence>
<dbReference type="SMART" id="SM00850">
    <property type="entry name" value="LytTR"/>
    <property type="match status" value="1"/>
</dbReference>
<feature type="domain" description="Response regulatory" evidence="2">
    <location>
        <begin position="2"/>
        <end position="113"/>
    </location>
</feature>
<dbReference type="Proteomes" id="UP000198846">
    <property type="component" value="Unassembled WGS sequence"/>
</dbReference>
<evidence type="ECO:0000256" key="1">
    <source>
        <dbReference type="PROSITE-ProRule" id="PRU00169"/>
    </source>
</evidence>
<dbReference type="RefSeq" id="WP_092133186.1">
    <property type="nucleotide sequence ID" value="NZ_FNQK01000006.1"/>
</dbReference>
<dbReference type="Pfam" id="PF00072">
    <property type="entry name" value="Response_reg"/>
    <property type="match status" value="1"/>
</dbReference>
<evidence type="ECO:0000313" key="5">
    <source>
        <dbReference type="Proteomes" id="UP000198846"/>
    </source>
</evidence>
<dbReference type="AlphaFoldDB" id="A0A1H3Y5R7"/>
<evidence type="ECO:0000259" key="3">
    <source>
        <dbReference type="PROSITE" id="PS50930"/>
    </source>
</evidence>
<protein>
    <submittedName>
        <fullName evidence="4">Two component transcriptional regulator, LytTR family</fullName>
    </submittedName>
</protein>
<reference evidence="4 5" key="1">
    <citation type="submission" date="2016-10" db="EMBL/GenBank/DDBJ databases">
        <authorList>
            <person name="de Groot N.N."/>
        </authorList>
    </citation>
    <scope>NUCLEOTIDE SEQUENCE [LARGE SCALE GENOMIC DNA]</scope>
    <source>
        <strain evidence="4 5">DSM 23842</strain>
    </source>
</reference>
<dbReference type="InterPro" id="IPR001789">
    <property type="entry name" value="Sig_transdc_resp-reg_receiver"/>
</dbReference>
<keyword evidence="5" id="KW-1185">Reference proteome</keyword>
<dbReference type="FunFam" id="3.40.50.2300:FF:000361">
    <property type="entry name" value="Two-component system response regulator"/>
    <property type="match status" value="1"/>
</dbReference>
<dbReference type="InterPro" id="IPR011006">
    <property type="entry name" value="CheY-like_superfamily"/>
</dbReference>
<dbReference type="OrthoDB" id="2168082at2"/>
<dbReference type="Gene3D" id="2.40.50.1020">
    <property type="entry name" value="LytTr DNA-binding domain"/>
    <property type="match status" value="1"/>
</dbReference>
<dbReference type="GO" id="GO:0000156">
    <property type="term" value="F:phosphorelay response regulator activity"/>
    <property type="evidence" value="ECO:0007669"/>
    <property type="project" value="InterPro"/>
</dbReference>
<evidence type="ECO:0000313" key="4">
    <source>
        <dbReference type="EMBL" id="SEA06401.1"/>
    </source>
</evidence>
<dbReference type="Pfam" id="PF04397">
    <property type="entry name" value="LytTR"/>
    <property type="match status" value="1"/>
</dbReference>